<dbReference type="PANTHER" id="PTHR40590:SF1">
    <property type="entry name" value="CYTOPLASMIC PROTEIN"/>
    <property type="match status" value="1"/>
</dbReference>
<proteinExistence type="predicted"/>
<evidence type="ECO:0000313" key="1">
    <source>
        <dbReference type="EMBL" id="MFD2970174.1"/>
    </source>
</evidence>
<dbReference type="CDD" id="cd14789">
    <property type="entry name" value="Tiki"/>
    <property type="match status" value="1"/>
</dbReference>
<organism evidence="1 2">
    <name type="scientific">Sphingobacterium bambusae</name>
    <dbReference type="NCBI Taxonomy" id="662858"/>
    <lineage>
        <taxon>Bacteria</taxon>
        <taxon>Pseudomonadati</taxon>
        <taxon>Bacteroidota</taxon>
        <taxon>Sphingobacteriia</taxon>
        <taxon>Sphingobacteriales</taxon>
        <taxon>Sphingobacteriaceae</taxon>
        <taxon>Sphingobacterium</taxon>
    </lineage>
</organism>
<dbReference type="InterPro" id="IPR002816">
    <property type="entry name" value="TraB/PrgY/GumN_fam"/>
</dbReference>
<reference evidence="2" key="1">
    <citation type="journal article" date="2019" name="Int. J. Syst. Evol. Microbiol.">
        <title>The Global Catalogue of Microorganisms (GCM) 10K type strain sequencing project: providing services to taxonomists for standard genome sequencing and annotation.</title>
        <authorList>
            <consortium name="The Broad Institute Genomics Platform"/>
            <consortium name="The Broad Institute Genome Sequencing Center for Infectious Disease"/>
            <person name="Wu L."/>
            <person name="Ma J."/>
        </authorList>
    </citation>
    <scope>NUCLEOTIDE SEQUENCE [LARGE SCALE GENOMIC DNA]</scope>
    <source>
        <strain evidence="2">KCTC 22814</strain>
    </source>
</reference>
<name>A0ABW6BNX2_9SPHI</name>
<dbReference type="Proteomes" id="UP001597525">
    <property type="component" value="Unassembled WGS sequence"/>
</dbReference>
<dbReference type="InterPro" id="IPR047111">
    <property type="entry name" value="YbaP-like"/>
</dbReference>
<dbReference type="RefSeq" id="WP_320183655.1">
    <property type="nucleotide sequence ID" value="NZ_CP138332.1"/>
</dbReference>
<dbReference type="EMBL" id="JBHUPB010000015">
    <property type="protein sequence ID" value="MFD2970174.1"/>
    <property type="molecule type" value="Genomic_DNA"/>
</dbReference>
<sequence>MTKIFTDLFKVSIYYVLLFLLAITTSTTTSVAQGVNGYQLLWEVSGKNLVKPSYLFGSIHVKDSRAFHFSDSVYWAVANADVFAMETHPDSLLCEVLAYTDGSKTVADTLRLTDRQKQQLKDRFSEYDFDKSDSLLLKNPYLLRTLLYPASSKKDGKEMIVDIFLYGLAKTRHKPVLSLESTEQHLEALLTTGGSVADMIDADVEDYEEKINGLIEIYASGNLELLNSQIQHYLKDNTLLKTRNVVMLQRMVQLMPKKSVFAVTGAAHLPGEYGLINLLRREGYNVRQVQGTFDGHTAFDIEHDAMGWQTVSDSLLGFDIQFPAGYVYSREAIYQKTLVHLDMFSEAVFSFNASFVVGESTISDEAFVNETLDSILSKNSNMLISKQIFKEGTITILEATIQERESQKKVKIWLQNNRRYLLIASIKKNSKYQNLVDRVLSSVVIKSTPDNASIPIFKDPLGAFQIKLPPISQRMVNDAPSADNPATESFKIMNTFALDATNSASYLVRYNDYPPGVSLIDKESVYQKTVQQLTAMGNILVEPRDIQRNGYVARNFKAIIGGNWSEIEMFFRGNRFFLLLREHLSSTAPLPENDPFDTFAFLPYQEVDNELFAVGELKLSLPQTPMDLNTSPADRATEFVSTKHHLATIDPKSGTNFQFLAYQFGKYSRYTDVDSMFHKIHRNIKEDGDSVLSYRRLEHPFAQGAVLYSYNKQQHAAMQHQIWSVGDHLYVLYVTGGEEDLKRKNVDDFFRHFESSISTKKTNFDIFASKADLLITDLQNQDTATWKPAWKSLQKFYSFEKNELPLLRKAIRYVYPNDQEENGSRTLLIDELATLGDKPSIPLLKRLYVDRETSDAIRTNILQNILSIDSTEFEWYFNSLLTKPPTTNDAQALISPLLDSLEFTAQHMDRIASLLRHPDYRAATLTWFKKVLELKKQSQVSVKTADMLSLVEAFAKDDLAQFVSTHSADENSVFYNRMFTYLQIFGASTNQAYIQHFADNLSSMEGVNYIKTALLIAMVDARMPLDSTLFKEQLENIRTRYDVMKAFEERNLFEQIPQMYKEGDQFAKMLFNEFLYDDYEYPTEIKEIGKIVESGNTYYVFSVKFEGNELSYLGVSGPFAGGNVPIDFDYYNCVTNYDEVSENWEIQAKNLIQESFD</sequence>
<evidence type="ECO:0000313" key="2">
    <source>
        <dbReference type="Proteomes" id="UP001597525"/>
    </source>
</evidence>
<gene>
    <name evidence="1" type="ORF">ACFS7Y_22475</name>
</gene>
<keyword evidence="2" id="KW-1185">Reference proteome</keyword>
<protein>
    <submittedName>
        <fullName evidence="1">TraB/GumN family protein</fullName>
    </submittedName>
</protein>
<comment type="caution">
    <text evidence="1">The sequence shown here is derived from an EMBL/GenBank/DDBJ whole genome shotgun (WGS) entry which is preliminary data.</text>
</comment>
<dbReference type="Pfam" id="PF01963">
    <property type="entry name" value="TraB_PrgY_gumN"/>
    <property type="match status" value="1"/>
</dbReference>
<accession>A0ABW6BNX2</accession>
<dbReference type="PANTHER" id="PTHR40590">
    <property type="entry name" value="CYTOPLASMIC PROTEIN-RELATED"/>
    <property type="match status" value="1"/>
</dbReference>